<keyword evidence="3" id="KW-1185">Reference proteome</keyword>
<gene>
    <name evidence="2" type="ORF">PAM7066_01459</name>
</gene>
<sequence>MKLTEIDFLVVGAAKSATTWLRHQLQADPQIYMPDPESHYFSREYHRGTGWYLSQFAPHAGATLIGEKSNSYMDTPVAAPRMHDALPHVRLIAILRDPVERAYSDYCMFYRRGAVSADIEAYLDPRRAAGDRFLQISRYDLHLARLLDHFPADALHVARYEDVEHDPGRVLNEVRAHLGLAPAPLAPTAERRINDSGSRLLPLGVRRALAPLKPIAAPLRGTRSFETVRGLMAKEVAYPILTAELRTRMEEYFQPMEKNIDELAPGIIRSRFSPPPKDMATGEG</sequence>
<protein>
    <submittedName>
        <fullName evidence="2">Sulfotransferase domain protein</fullName>
    </submittedName>
</protein>
<dbReference type="GO" id="GO:0008146">
    <property type="term" value="F:sulfotransferase activity"/>
    <property type="evidence" value="ECO:0007669"/>
    <property type="project" value="InterPro"/>
</dbReference>
<dbReference type="AlphaFoldDB" id="A0A1Y5SAT1"/>
<proteinExistence type="predicted"/>
<dbReference type="EMBL" id="FWFV01000003">
    <property type="protein sequence ID" value="SLN34882.1"/>
    <property type="molecule type" value="Genomic_DNA"/>
</dbReference>
<keyword evidence="1 2" id="KW-0808">Transferase</keyword>
<reference evidence="2 3" key="1">
    <citation type="submission" date="2017-03" db="EMBL/GenBank/DDBJ databases">
        <authorList>
            <person name="Afonso C.L."/>
            <person name="Miller P.J."/>
            <person name="Scott M.A."/>
            <person name="Spackman E."/>
            <person name="Goraichik I."/>
            <person name="Dimitrov K.M."/>
            <person name="Suarez D.L."/>
            <person name="Swayne D.E."/>
        </authorList>
    </citation>
    <scope>NUCLEOTIDE SEQUENCE [LARGE SCALE GENOMIC DNA]</scope>
    <source>
        <strain evidence="2 3">CECT 7066</strain>
    </source>
</reference>
<dbReference type="SUPFAM" id="SSF52540">
    <property type="entry name" value="P-loop containing nucleoside triphosphate hydrolases"/>
    <property type="match status" value="1"/>
</dbReference>
<dbReference type="PANTHER" id="PTHR10605:SF56">
    <property type="entry name" value="BIFUNCTIONAL HEPARAN SULFATE N-DEACETYLASE_N-SULFOTRANSFERASE"/>
    <property type="match status" value="1"/>
</dbReference>
<name>A0A1Y5SAT1_9RHOB</name>
<evidence type="ECO:0000313" key="3">
    <source>
        <dbReference type="Proteomes" id="UP000193870"/>
    </source>
</evidence>
<evidence type="ECO:0000313" key="2">
    <source>
        <dbReference type="EMBL" id="SLN34882.1"/>
    </source>
</evidence>
<dbReference type="PANTHER" id="PTHR10605">
    <property type="entry name" value="HEPARAN SULFATE SULFOTRANSFERASE"/>
    <property type="match status" value="1"/>
</dbReference>
<dbReference type="InterPro" id="IPR027417">
    <property type="entry name" value="P-loop_NTPase"/>
</dbReference>
<dbReference type="InterPro" id="IPR037359">
    <property type="entry name" value="NST/OST"/>
</dbReference>
<organism evidence="2 3">
    <name type="scientific">Palleronia marisminoris</name>
    <dbReference type="NCBI Taxonomy" id="315423"/>
    <lineage>
        <taxon>Bacteria</taxon>
        <taxon>Pseudomonadati</taxon>
        <taxon>Pseudomonadota</taxon>
        <taxon>Alphaproteobacteria</taxon>
        <taxon>Rhodobacterales</taxon>
        <taxon>Roseobacteraceae</taxon>
        <taxon>Palleronia</taxon>
    </lineage>
</organism>
<dbReference type="Pfam" id="PF13469">
    <property type="entry name" value="Sulfotransfer_3"/>
    <property type="match status" value="1"/>
</dbReference>
<dbReference type="RefSeq" id="WP_085853468.1">
    <property type="nucleotide sequence ID" value="NZ_FOPF01000003.1"/>
</dbReference>
<evidence type="ECO:0000256" key="1">
    <source>
        <dbReference type="ARBA" id="ARBA00022679"/>
    </source>
</evidence>
<dbReference type="STRING" id="315423.SAMN04488020_103179"/>
<dbReference type="Gene3D" id="3.40.50.300">
    <property type="entry name" value="P-loop containing nucleotide triphosphate hydrolases"/>
    <property type="match status" value="1"/>
</dbReference>
<accession>A0A1Y5SAT1</accession>
<dbReference type="Proteomes" id="UP000193870">
    <property type="component" value="Unassembled WGS sequence"/>
</dbReference>